<dbReference type="AlphaFoldDB" id="A0A1B1AFF7"/>
<feature type="domain" description="Major facilitator superfamily (MFS) profile" evidence="9">
    <location>
        <begin position="21"/>
        <end position="517"/>
    </location>
</feature>
<evidence type="ECO:0000259" key="9">
    <source>
        <dbReference type="PROSITE" id="PS50850"/>
    </source>
</evidence>
<dbReference type="CDD" id="cd17503">
    <property type="entry name" value="MFS_LmrB_MDR_like"/>
    <property type="match status" value="1"/>
</dbReference>
<dbReference type="GO" id="GO:0022857">
    <property type="term" value="F:transmembrane transporter activity"/>
    <property type="evidence" value="ECO:0007669"/>
    <property type="project" value="InterPro"/>
</dbReference>
<dbReference type="Gene3D" id="1.20.1720.10">
    <property type="entry name" value="Multidrug resistance protein D"/>
    <property type="match status" value="1"/>
</dbReference>
<keyword evidence="11" id="KW-1185">Reference proteome</keyword>
<comment type="subcellular location">
    <subcellularLocation>
        <location evidence="1">Cell membrane</location>
        <topology evidence="1">Multi-pass membrane protein</topology>
    </subcellularLocation>
</comment>
<dbReference type="PANTHER" id="PTHR42718">
    <property type="entry name" value="MAJOR FACILITATOR SUPERFAMILY MULTIDRUG TRANSPORTER MFSC"/>
    <property type="match status" value="1"/>
</dbReference>
<dbReference type="GO" id="GO:0005886">
    <property type="term" value="C:plasma membrane"/>
    <property type="evidence" value="ECO:0007669"/>
    <property type="project" value="UniProtKB-SubCell"/>
</dbReference>
<dbReference type="InterPro" id="IPR004638">
    <property type="entry name" value="EmrB-like"/>
</dbReference>
<feature type="transmembrane region" description="Helical" evidence="8">
    <location>
        <begin position="314"/>
        <end position="333"/>
    </location>
</feature>
<dbReference type="Gene3D" id="1.20.1250.20">
    <property type="entry name" value="MFS general substrate transporter like domains"/>
    <property type="match status" value="1"/>
</dbReference>
<feature type="transmembrane region" description="Helical" evidence="8">
    <location>
        <begin position="345"/>
        <end position="365"/>
    </location>
</feature>
<accession>A0A1B1AFF7</accession>
<sequence length="533" mass="57068">MSDAAPAAKPGDSPPLHIWIGFIAMVVGQFMAILDIQIVASALGSIQAGVSASRDEISWVQTSYLIAEVIGIPLSGFLGRALGTRLLFCISALAFSLMSLLCAFAWDINSLIIFRALQGFSGAAMIPTVMATLYLAFPPRLQPMTGAMMGMVITLAPSLGPTIGGMVAESLGWRALFWVNVAPGLLITLIIWNTMRSLDKPQFSLLKKIDLLGLLGLAAFLGAAEYTLEEGPSNDWFASNEVSAWAVVSFLGAVLFFFRAFRAETPIVDLRPFKTPTFAIGACLGFVIGLALFSSVFLTPLFLGSVRGYSALQIGHTMFVQGLVMFCAAPLIGRLGRTMADTRPLGFIGLLLIALSCWMQAHLTAEAGFYDMMWPQVVRAMGLMCTFSSVMQPALQSLPPQLVHSGAGLFNTMRNLGGAFGIAALATVQAHSFALHRQELYSAADLNNPHVAGMIAGAQAYLEQAGAADPERQAMMRYAALLDREALVMTFNDQFLMLAVVISLSAFAMLLLRPRPKIGMGPAPKLDDAAMAH</sequence>
<dbReference type="Pfam" id="PF07690">
    <property type="entry name" value="MFS_1"/>
    <property type="match status" value="1"/>
</dbReference>
<dbReference type="STRING" id="1759059.ATE48_04765"/>
<feature type="transmembrane region" description="Helical" evidence="8">
    <location>
        <begin position="175"/>
        <end position="193"/>
    </location>
</feature>
<evidence type="ECO:0000256" key="2">
    <source>
        <dbReference type="ARBA" id="ARBA00008537"/>
    </source>
</evidence>
<feature type="transmembrane region" description="Helical" evidence="8">
    <location>
        <begin position="205"/>
        <end position="224"/>
    </location>
</feature>
<dbReference type="KEGG" id="cbot:ATE48_04765"/>
<evidence type="ECO:0000256" key="7">
    <source>
        <dbReference type="ARBA" id="ARBA00023136"/>
    </source>
</evidence>
<feature type="transmembrane region" description="Helical" evidence="8">
    <location>
        <begin position="16"/>
        <end position="34"/>
    </location>
</feature>
<dbReference type="InterPro" id="IPR020846">
    <property type="entry name" value="MFS_dom"/>
</dbReference>
<evidence type="ECO:0000256" key="4">
    <source>
        <dbReference type="ARBA" id="ARBA00022475"/>
    </source>
</evidence>
<evidence type="ECO:0000256" key="1">
    <source>
        <dbReference type="ARBA" id="ARBA00004651"/>
    </source>
</evidence>
<dbReference type="PROSITE" id="PS50850">
    <property type="entry name" value="MFS"/>
    <property type="match status" value="1"/>
</dbReference>
<feature type="transmembrane region" description="Helical" evidence="8">
    <location>
        <begin position="278"/>
        <end position="302"/>
    </location>
</feature>
<dbReference type="InParanoid" id="A0A1B1AFF7"/>
<dbReference type="OrthoDB" id="9812221at2"/>
<keyword evidence="5 8" id="KW-0812">Transmembrane</keyword>
<dbReference type="EMBL" id="CP013244">
    <property type="protein sequence ID" value="ANP45271.1"/>
    <property type="molecule type" value="Genomic_DNA"/>
</dbReference>
<protein>
    <recommendedName>
        <fullName evidence="9">Major facilitator superfamily (MFS) profile domain-containing protein</fullName>
    </recommendedName>
</protein>
<evidence type="ECO:0000256" key="5">
    <source>
        <dbReference type="ARBA" id="ARBA00022692"/>
    </source>
</evidence>
<evidence type="ECO:0000256" key="6">
    <source>
        <dbReference type="ARBA" id="ARBA00022989"/>
    </source>
</evidence>
<keyword evidence="6 8" id="KW-1133">Transmembrane helix</keyword>
<evidence type="ECO:0000313" key="11">
    <source>
        <dbReference type="Proteomes" id="UP000092498"/>
    </source>
</evidence>
<dbReference type="RefSeq" id="WP_066768299.1">
    <property type="nucleotide sequence ID" value="NZ_CP013244.1"/>
</dbReference>
<evidence type="ECO:0000256" key="3">
    <source>
        <dbReference type="ARBA" id="ARBA00022448"/>
    </source>
</evidence>
<feature type="transmembrane region" description="Helical" evidence="8">
    <location>
        <begin position="144"/>
        <end position="163"/>
    </location>
</feature>
<dbReference type="PANTHER" id="PTHR42718:SF9">
    <property type="entry name" value="MAJOR FACILITATOR SUPERFAMILY MULTIDRUG TRANSPORTER MFSC"/>
    <property type="match status" value="1"/>
</dbReference>
<dbReference type="NCBIfam" id="TIGR00711">
    <property type="entry name" value="efflux_EmrB"/>
    <property type="match status" value="1"/>
</dbReference>
<dbReference type="FunCoup" id="A0A1B1AFF7">
    <property type="interactions" value="274"/>
</dbReference>
<keyword evidence="7 8" id="KW-0472">Membrane</keyword>
<proteinExistence type="inferred from homology"/>
<dbReference type="InterPro" id="IPR036259">
    <property type="entry name" value="MFS_trans_sf"/>
</dbReference>
<feature type="transmembrane region" description="Helical" evidence="8">
    <location>
        <begin position="236"/>
        <end position="258"/>
    </location>
</feature>
<keyword evidence="3" id="KW-0813">Transport</keyword>
<evidence type="ECO:0000313" key="10">
    <source>
        <dbReference type="EMBL" id="ANP45271.1"/>
    </source>
</evidence>
<feature type="transmembrane region" description="Helical" evidence="8">
    <location>
        <begin position="495"/>
        <end position="512"/>
    </location>
</feature>
<feature type="transmembrane region" description="Helical" evidence="8">
    <location>
        <begin position="112"/>
        <end position="137"/>
    </location>
</feature>
<dbReference type="Proteomes" id="UP000092498">
    <property type="component" value="Chromosome"/>
</dbReference>
<keyword evidence="4" id="KW-1003">Cell membrane</keyword>
<gene>
    <name evidence="10" type="ORF">ATE48_04765</name>
</gene>
<organism evidence="10 11">
    <name type="scientific">Candidatus Viadribacter manganicus</name>
    <dbReference type="NCBI Taxonomy" id="1759059"/>
    <lineage>
        <taxon>Bacteria</taxon>
        <taxon>Pseudomonadati</taxon>
        <taxon>Pseudomonadota</taxon>
        <taxon>Alphaproteobacteria</taxon>
        <taxon>Hyphomonadales</taxon>
        <taxon>Hyphomonadaceae</taxon>
        <taxon>Candidatus Viadribacter</taxon>
    </lineage>
</organism>
<dbReference type="InterPro" id="IPR011701">
    <property type="entry name" value="MFS"/>
</dbReference>
<feature type="transmembrane region" description="Helical" evidence="8">
    <location>
        <begin position="86"/>
        <end position="106"/>
    </location>
</feature>
<name>A0A1B1AFF7_9PROT</name>
<comment type="similarity">
    <text evidence="2">Belongs to the major facilitator superfamily. EmrB family.</text>
</comment>
<dbReference type="SUPFAM" id="SSF103473">
    <property type="entry name" value="MFS general substrate transporter"/>
    <property type="match status" value="1"/>
</dbReference>
<reference evidence="10 11" key="1">
    <citation type="submission" date="2015-11" db="EMBL/GenBank/DDBJ databases">
        <title>Whole-Genome Sequence of Candidatus Oderbacter manganicum from the National Park Lower Oder Valley, Germany.</title>
        <authorList>
            <person name="Braun B."/>
            <person name="Liere K."/>
            <person name="Szewzyk U."/>
        </authorList>
    </citation>
    <scope>NUCLEOTIDE SEQUENCE [LARGE SCALE GENOMIC DNA]</scope>
    <source>
        <strain evidence="10 11">OTSz_A_272</strain>
    </source>
</reference>
<evidence type="ECO:0000256" key="8">
    <source>
        <dbReference type="SAM" id="Phobius"/>
    </source>
</evidence>